<evidence type="ECO:0000256" key="9">
    <source>
        <dbReference type="ARBA" id="ARBA00023033"/>
    </source>
</evidence>
<accession>A0A2J6RAP4</accession>
<keyword evidence="5 17" id="KW-0732">Signal</keyword>
<evidence type="ECO:0000256" key="13">
    <source>
        <dbReference type="ARBA" id="ARBA00023326"/>
    </source>
</evidence>
<evidence type="ECO:0000256" key="12">
    <source>
        <dbReference type="ARBA" id="ARBA00023277"/>
    </source>
</evidence>
<keyword evidence="12" id="KW-0119">Carbohydrate metabolism</keyword>
<dbReference type="PANTHER" id="PTHR33353:SF10">
    <property type="entry name" value="ENDO-BETA-1,4-GLUCANASE D"/>
    <property type="match status" value="1"/>
</dbReference>
<comment type="catalytic activity">
    <reaction evidence="15">
        <text>[(1-&gt;4)-beta-D-glucosyl]n+m + reduced acceptor + O2 = 4-dehydro-beta-D-glucosyl-[(1-&gt;4)-beta-D-glucosyl]n-1 + [(1-&gt;4)-beta-D-glucosyl]m + acceptor + H2O.</text>
        <dbReference type="EC" id="1.14.99.56"/>
    </reaction>
</comment>
<comment type="similarity">
    <text evidence="14">Belongs to the polysaccharide monooxygenase AA9 family.</text>
</comment>
<dbReference type="GO" id="GO:0005576">
    <property type="term" value="C:extracellular region"/>
    <property type="evidence" value="ECO:0007669"/>
    <property type="project" value="UniProtKB-SubCell"/>
</dbReference>
<evidence type="ECO:0000256" key="2">
    <source>
        <dbReference type="ARBA" id="ARBA00004613"/>
    </source>
</evidence>
<feature type="signal peptide" evidence="17">
    <location>
        <begin position="1"/>
        <end position="16"/>
    </location>
</feature>
<evidence type="ECO:0000256" key="1">
    <source>
        <dbReference type="ARBA" id="ARBA00001973"/>
    </source>
</evidence>
<reference evidence="19 20" key="1">
    <citation type="submission" date="2016-04" db="EMBL/GenBank/DDBJ databases">
        <title>A degradative enzymes factory behind the ericoid mycorrhizal symbiosis.</title>
        <authorList>
            <consortium name="DOE Joint Genome Institute"/>
            <person name="Martino E."/>
            <person name="Morin E."/>
            <person name="Grelet G."/>
            <person name="Kuo A."/>
            <person name="Kohler A."/>
            <person name="Daghino S."/>
            <person name="Barry K."/>
            <person name="Choi C."/>
            <person name="Cichocki N."/>
            <person name="Clum A."/>
            <person name="Copeland A."/>
            <person name="Hainaut M."/>
            <person name="Haridas S."/>
            <person name="Labutti K."/>
            <person name="Lindquist E."/>
            <person name="Lipzen A."/>
            <person name="Khouja H.-R."/>
            <person name="Murat C."/>
            <person name="Ohm R."/>
            <person name="Olson A."/>
            <person name="Spatafora J."/>
            <person name="Veneault-Fourrey C."/>
            <person name="Henrissat B."/>
            <person name="Grigoriev I."/>
            <person name="Martin F."/>
            <person name="Perotto S."/>
        </authorList>
    </citation>
    <scope>NUCLEOTIDE SEQUENCE [LARGE SCALE GENOMIC DNA]</scope>
    <source>
        <strain evidence="19 20">F</strain>
    </source>
</reference>
<protein>
    <recommendedName>
        <fullName evidence="16">lytic cellulose monooxygenase (C4-dehydrogenating)</fullName>
        <ecNumber evidence="16">1.14.99.56</ecNumber>
    </recommendedName>
</protein>
<evidence type="ECO:0000256" key="11">
    <source>
        <dbReference type="ARBA" id="ARBA00023180"/>
    </source>
</evidence>
<keyword evidence="11" id="KW-0325">Glycoprotein</keyword>
<keyword evidence="7" id="KW-0560">Oxidoreductase</keyword>
<comment type="cofactor">
    <cofactor evidence="1">
        <name>Cu(2+)</name>
        <dbReference type="ChEBI" id="CHEBI:29036"/>
    </cofactor>
</comment>
<sequence length="232" mass="24825">MKLLTCILTLVVTVHGAPAPEPHYTFPNIIGTAAWADVRQWTGYEGNGPILDVSSTDIRCNKNGDKNFAKGTTTIAAGSTTGFNANQAIFHYGPALAYLAKVPDGKTAATWDGSGQAWFKIYEEHPTVANNALQWPSYNAQKINFKIPAATPSGEYLLRVEHIALHNANQLNGAQFYISCAQVTITGNGAGTPGPLVAFPGAYKNTDPGIHYNINPPVKNDYEPPGPAIWTG</sequence>
<evidence type="ECO:0000313" key="19">
    <source>
        <dbReference type="EMBL" id="PMD35563.1"/>
    </source>
</evidence>
<dbReference type="EMBL" id="KZ613952">
    <property type="protein sequence ID" value="PMD35563.1"/>
    <property type="molecule type" value="Genomic_DNA"/>
</dbReference>
<feature type="chain" id="PRO_5014417959" description="lytic cellulose monooxygenase (C4-dehydrogenating)" evidence="17">
    <location>
        <begin position="17"/>
        <end position="232"/>
    </location>
</feature>
<dbReference type="GO" id="GO:0016787">
    <property type="term" value="F:hydrolase activity"/>
    <property type="evidence" value="ECO:0007669"/>
    <property type="project" value="UniProtKB-KW"/>
</dbReference>
<dbReference type="EC" id="1.14.99.56" evidence="16"/>
<evidence type="ECO:0000256" key="5">
    <source>
        <dbReference type="ARBA" id="ARBA00022729"/>
    </source>
</evidence>
<keyword evidence="10" id="KW-1015">Disulfide bond</keyword>
<gene>
    <name evidence="19" type="ORF">L207DRAFT_495976</name>
</gene>
<organism evidence="19 20">
    <name type="scientific">Hyaloscypha variabilis (strain UAMH 11265 / GT02V1 / F)</name>
    <name type="common">Meliniomyces variabilis</name>
    <dbReference type="NCBI Taxonomy" id="1149755"/>
    <lineage>
        <taxon>Eukaryota</taxon>
        <taxon>Fungi</taxon>
        <taxon>Dikarya</taxon>
        <taxon>Ascomycota</taxon>
        <taxon>Pezizomycotina</taxon>
        <taxon>Leotiomycetes</taxon>
        <taxon>Helotiales</taxon>
        <taxon>Hyaloscyphaceae</taxon>
        <taxon>Hyaloscypha</taxon>
        <taxon>Hyaloscypha variabilis</taxon>
    </lineage>
</organism>
<keyword evidence="8" id="KW-0186">Copper</keyword>
<feature type="domain" description="Auxiliary Activity family 9 catalytic" evidence="18">
    <location>
        <begin position="35"/>
        <end position="220"/>
    </location>
</feature>
<evidence type="ECO:0000259" key="18">
    <source>
        <dbReference type="Pfam" id="PF03443"/>
    </source>
</evidence>
<dbReference type="Gene3D" id="2.70.50.70">
    <property type="match status" value="1"/>
</dbReference>
<dbReference type="CDD" id="cd21175">
    <property type="entry name" value="LPMO_AA9"/>
    <property type="match status" value="1"/>
</dbReference>
<dbReference type="Proteomes" id="UP000235786">
    <property type="component" value="Unassembled WGS sequence"/>
</dbReference>
<dbReference type="STRING" id="1149755.A0A2J6RAP4"/>
<evidence type="ECO:0000256" key="7">
    <source>
        <dbReference type="ARBA" id="ARBA00023002"/>
    </source>
</evidence>
<evidence type="ECO:0000256" key="17">
    <source>
        <dbReference type="SAM" id="SignalP"/>
    </source>
</evidence>
<dbReference type="GO" id="GO:0030245">
    <property type="term" value="P:cellulose catabolic process"/>
    <property type="evidence" value="ECO:0007669"/>
    <property type="project" value="UniProtKB-KW"/>
</dbReference>
<keyword evidence="3" id="KW-0964">Secreted</keyword>
<evidence type="ECO:0000256" key="16">
    <source>
        <dbReference type="ARBA" id="ARBA00047174"/>
    </source>
</evidence>
<evidence type="ECO:0000256" key="8">
    <source>
        <dbReference type="ARBA" id="ARBA00023008"/>
    </source>
</evidence>
<keyword evidence="13" id="KW-0624">Polysaccharide degradation</keyword>
<evidence type="ECO:0000256" key="4">
    <source>
        <dbReference type="ARBA" id="ARBA00022723"/>
    </source>
</evidence>
<dbReference type="Pfam" id="PF03443">
    <property type="entry name" value="AA9"/>
    <property type="match status" value="1"/>
</dbReference>
<evidence type="ECO:0000256" key="10">
    <source>
        <dbReference type="ARBA" id="ARBA00023157"/>
    </source>
</evidence>
<keyword evidence="20" id="KW-1185">Reference proteome</keyword>
<evidence type="ECO:0000256" key="15">
    <source>
        <dbReference type="ARBA" id="ARBA00045077"/>
    </source>
</evidence>
<keyword evidence="6" id="KW-0136">Cellulose degradation</keyword>
<keyword evidence="19" id="KW-0378">Hydrolase</keyword>
<dbReference type="InterPro" id="IPR049892">
    <property type="entry name" value="AA9"/>
</dbReference>
<dbReference type="OrthoDB" id="3496539at2759"/>
<evidence type="ECO:0000256" key="3">
    <source>
        <dbReference type="ARBA" id="ARBA00022525"/>
    </source>
</evidence>
<dbReference type="PANTHER" id="PTHR33353">
    <property type="entry name" value="PUTATIVE (AFU_ORTHOLOGUE AFUA_1G12560)-RELATED"/>
    <property type="match status" value="1"/>
</dbReference>
<keyword evidence="9" id="KW-0503">Monooxygenase</keyword>
<evidence type="ECO:0000256" key="14">
    <source>
        <dbReference type="ARBA" id="ARBA00044502"/>
    </source>
</evidence>
<dbReference type="GO" id="GO:0004497">
    <property type="term" value="F:monooxygenase activity"/>
    <property type="evidence" value="ECO:0007669"/>
    <property type="project" value="UniProtKB-KW"/>
</dbReference>
<comment type="subcellular location">
    <subcellularLocation>
        <location evidence="2">Secreted</location>
    </subcellularLocation>
</comment>
<name>A0A2J6RAP4_HYAVF</name>
<proteinExistence type="inferred from homology"/>
<evidence type="ECO:0000256" key="6">
    <source>
        <dbReference type="ARBA" id="ARBA00023001"/>
    </source>
</evidence>
<dbReference type="InterPro" id="IPR005103">
    <property type="entry name" value="AA9_LPMO"/>
</dbReference>
<evidence type="ECO:0000313" key="20">
    <source>
        <dbReference type="Proteomes" id="UP000235786"/>
    </source>
</evidence>
<dbReference type="AlphaFoldDB" id="A0A2J6RAP4"/>
<dbReference type="GO" id="GO:0046872">
    <property type="term" value="F:metal ion binding"/>
    <property type="evidence" value="ECO:0007669"/>
    <property type="project" value="UniProtKB-KW"/>
</dbReference>
<keyword evidence="4" id="KW-0479">Metal-binding</keyword>